<proteinExistence type="predicted"/>
<dbReference type="Proteomes" id="UP000011205">
    <property type="component" value="Unassembled WGS sequence"/>
</dbReference>
<organism evidence="1 2">
    <name type="scientific">Streptomyces viridochromogenes Tue57</name>
    <dbReference type="NCBI Taxonomy" id="1160705"/>
    <lineage>
        <taxon>Bacteria</taxon>
        <taxon>Bacillati</taxon>
        <taxon>Actinomycetota</taxon>
        <taxon>Actinomycetes</taxon>
        <taxon>Kitasatosporales</taxon>
        <taxon>Streptomycetaceae</taxon>
        <taxon>Streptomyces</taxon>
    </lineage>
</organism>
<dbReference type="EMBL" id="AMLP01000102">
    <property type="protein sequence ID" value="ELS55834.1"/>
    <property type="molecule type" value="Genomic_DNA"/>
</dbReference>
<evidence type="ECO:0000313" key="2">
    <source>
        <dbReference type="Proteomes" id="UP000011205"/>
    </source>
</evidence>
<reference evidence="1 2" key="1">
    <citation type="journal article" date="2013" name="Genome Announc.">
        <title>Draft Genome Sequence of Streptomyces viridochromogenes Strain Tu57, Producer of Avilamycin.</title>
        <authorList>
            <person name="Gruning B.A."/>
            <person name="Erxleben A."/>
            <person name="Hahnlein A."/>
            <person name="Gunther S."/>
        </authorList>
    </citation>
    <scope>NUCLEOTIDE SEQUENCE [LARGE SCALE GENOMIC DNA]</scope>
    <source>
        <strain evidence="1 2">Tue57</strain>
    </source>
</reference>
<name>L8PHY0_STRVR</name>
<comment type="caution">
    <text evidence="1">The sequence shown here is derived from an EMBL/GenBank/DDBJ whole genome shotgun (WGS) entry which is preliminary data.</text>
</comment>
<sequence length="39" mass="4204">MHGVFQIPTGEKPISIWVTSGTVITTFDGVQPGYLVLLT</sequence>
<dbReference type="AlphaFoldDB" id="L8PHY0"/>
<evidence type="ECO:0000313" key="1">
    <source>
        <dbReference type="EMBL" id="ELS55834.1"/>
    </source>
</evidence>
<protein>
    <submittedName>
        <fullName evidence="1">Uncharacterized protein</fullName>
    </submittedName>
</protein>
<accession>L8PHY0</accession>
<gene>
    <name evidence="1" type="ORF">STVIR_3179</name>
</gene>